<dbReference type="EMBL" id="JACJSI010000028">
    <property type="protein sequence ID" value="MBD2530979.1"/>
    <property type="molecule type" value="Genomic_DNA"/>
</dbReference>
<evidence type="ECO:0000313" key="2">
    <source>
        <dbReference type="EMBL" id="MBD2534793.1"/>
    </source>
</evidence>
<name>A0ABR8DNG6_9NOSO</name>
<sequence length="44" mass="5319">QAKRLIREFYFFCHSFTVVKALFELSIHCQVFDFSKLHEYGVFS</sequence>
<feature type="non-terminal residue" evidence="1">
    <location>
        <position position="1"/>
    </location>
</feature>
<evidence type="ECO:0000313" key="1">
    <source>
        <dbReference type="EMBL" id="MBD2530979.1"/>
    </source>
</evidence>
<evidence type="ECO:0000313" key="3">
    <source>
        <dbReference type="Proteomes" id="UP000623440"/>
    </source>
</evidence>
<reference evidence="1" key="2">
    <citation type="submission" date="2020-08" db="EMBL/GenBank/DDBJ databases">
        <authorList>
            <person name="Chen M."/>
            <person name="Teng W."/>
            <person name="Zhao L."/>
            <person name="Hu C."/>
            <person name="Zhou Y."/>
            <person name="Han B."/>
            <person name="Song L."/>
            <person name="Shu W."/>
        </authorList>
    </citation>
    <scope>NUCLEOTIDE SEQUENCE</scope>
    <source>
        <strain evidence="1">FACHB-838</strain>
    </source>
</reference>
<dbReference type="EMBL" id="JACJSI010000196">
    <property type="protein sequence ID" value="MBD2534793.1"/>
    <property type="molecule type" value="Genomic_DNA"/>
</dbReference>
<accession>A0ABR8DNG6</accession>
<keyword evidence="3" id="KW-1185">Reference proteome</keyword>
<gene>
    <name evidence="1" type="ORF">H6G97_15885</name>
    <name evidence="2" type="ORF">H6G97_37175</name>
</gene>
<protein>
    <submittedName>
        <fullName evidence="1">IS630 family transposase</fullName>
    </submittedName>
</protein>
<dbReference type="Proteomes" id="UP000623440">
    <property type="component" value="Unassembled WGS sequence"/>
</dbReference>
<comment type="caution">
    <text evidence="1">The sequence shown here is derived from an EMBL/GenBank/DDBJ whole genome shotgun (WGS) entry which is preliminary data.</text>
</comment>
<reference evidence="1 3" key="1">
    <citation type="journal article" date="2020" name="ISME J.">
        <title>Comparative genomics reveals insights into cyanobacterial evolution and habitat adaptation.</title>
        <authorList>
            <person name="Chen M.Y."/>
            <person name="Teng W.K."/>
            <person name="Zhao L."/>
            <person name="Hu C.X."/>
            <person name="Zhou Y.K."/>
            <person name="Han B.P."/>
            <person name="Song L.R."/>
            <person name="Shu W.S."/>
        </authorList>
    </citation>
    <scope>NUCLEOTIDE SEQUENCE [LARGE SCALE GENOMIC DNA]</scope>
    <source>
        <strain evidence="1 3">FACHB-838</strain>
    </source>
</reference>
<organism evidence="1 3">
    <name type="scientific">Nostoc flagelliforme FACHB-838</name>
    <dbReference type="NCBI Taxonomy" id="2692904"/>
    <lineage>
        <taxon>Bacteria</taxon>
        <taxon>Bacillati</taxon>
        <taxon>Cyanobacteriota</taxon>
        <taxon>Cyanophyceae</taxon>
        <taxon>Nostocales</taxon>
        <taxon>Nostocaceae</taxon>
        <taxon>Nostoc</taxon>
    </lineage>
</organism>
<proteinExistence type="predicted"/>